<gene>
    <name evidence="2" type="ORF">ASPVEDRAFT_45091</name>
</gene>
<name>A0A1L9PVL8_ASPVE</name>
<protein>
    <submittedName>
        <fullName evidence="2">Uncharacterized protein</fullName>
    </submittedName>
</protein>
<dbReference type="VEuPathDB" id="FungiDB:ASPVEDRAFT_45091"/>
<accession>A0A1L9PVL8</accession>
<evidence type="ECO:0000256" key="1">
    <source>
        <dbReference type="SAM" id="SignalP"/>
    </source>
</evidence>
<dbReference type="AlphaFoldDB" id="A0A1L9PVL8"/>
<reference evidence="3" key="1">
    <citation type="journal article" date="2017" name="Genome Biol.">
        <title>Comparative genomics reveals high biological diversity and specific adaptations in the industrially and medically important fungal genus Aspergillus.</title>
        <authorList>
            <person name="de Vries R.P."/>
            <person name="Riley R."/>
            <person name="Wiebenga A."/>
            <person name="Aguilar-Osorio G."/>
            <person name="Amillis S."/>
            <person name="Uchima C.A."/>
            <person name="Anderluh G."/>
            <person name="Asadollahi M."/>
            <person name="Askin M."/>
            <person name="Barry K."/>
            <person name="Battaglia E."/>
            <person name="Bayram O."/>
            <person name="Benocci T."/>
            <person name="Braus-Stromeyer S.A."/>
            <person name="Caldana C."/>
            <person name="Canovas D."/>
            <person name="Cerqueira G.C."/>
            <person name="Chen F."/>
            <person name="Chen W."/>
            <person name="Choi C."/>
            <person name="Clum A."/>
            <person name="Dos Santos R.A."/>
            <person name="Damasio A.R."/>
            <person name="Diallinas G."/>
            <person name="Emri T."/>
            <person name="Fekete E."/>
            <person name="Flipphi M."/>
            <person name="Freyberg S."/>
            <person name="Gallo A."/>
            <person name="Gournas C."/>
            <person name="Habgood R."/>
            <person name="Hainaut M."/>
            <person name="Harispe M.L."/>
            <person name="Henrissat B."/>
            <person name="Hilden K.S."/>
            <person name="Hope R."/>
            <person name="Hossain A."/>
            <person name="Karabika E."/>
            <person name="Karaffa L."/>
            <person name="Karanyi Z."/>
            <person name="Krasevec N."/>
            <person name="Kuo A."/>
            <person name="Kusch H."/>
            <person name="LaButti K."/>
            <person name="Lagendijk E.L."/>
            <person name="Lapidus A."/>
            <person name="Levasseur A."/>
            <person name="Lindquist E."/>
            <person name="Lipzen A."/>
            <person name="Logrieco A.F."/>
            <person name="MacCabe A."/>
            <person name="Maekelae M.R."/>
            <person name="Malavazi I."/>
            <person name="Melin P."/>
            <person name="Meyer V."/>
            <person name="Mielnichuk N."/>
            <person name="Miskei M."/>
            <person name="Molnar A.P."/>
            <person name="Mule G."/>
            <person name="Ngan C.Y."/>
            <person name="Orejas M."/>
            <person name="Orosz E."/>
            <person name="Ouedraogo J.P."/>
            <person name="Overkamp K.M."/>
            <person name="Park H.-S."/>
            <person name="Perrone G."/>
            <person name="Piumi F."/>
            <person name="Punt P.J."/>
            <person name="Ram A.F."/>
            <person name="Ramon A."/>
            <person name="Rauscher S."/>
            <person name="Record E."/>
            <person name="Riano-Pachon D.M."/>
            <person name="Robert V."/>
            <person name="Roehrig J."/>
            <person name="Ruller R."/>
            <person name="Salamov A."/>
            <person name="Salih N.S."/>
            <person name="Samson R.A."/>
            <person name="Sandor E."/>
            <person name="Sanguinetti M."/>
            <person name="Schuetze T."/>
            <person name="Sepcic K."/>
            <person name="Shelest E."/>
            <person name="Sherlock G."/>
            <person name="Sophianopoulou V."/>
            <person name="Squina F.M."/>
            <person name="Sun H."/>
            <person name="Susca A."/>
            <person name="Todd R.B."/>
            <person name="Tsang A."/>
            <person name="Unkles S.E."/>
            <person name="van de Wiele N."/>
            <person name="van Rossen-Uffink D."/>
            <person name="Oliveira J.V."/>
            <person name="Vesth T.C."/>
            <person name="Visser J."/>
            <person name="Yu J.-H."/>
            <person name="Zhou M."/>
            <person name="Andersen M.R."/>
            <person name="Archer D.B."/>
            <person name="Baker S.E."/>
            <person name="Benoit I."/>
            <person name="Brakhage A.A."/>
            <person name="Braus G.H."/>
            <person name="Fischer R."/>
            <person name="Frisvad J.C."/>
            <person name="Goldman G.H."/>
            <person name="Houbraken J."/>
            <person name="Oakley B."/>
            <person name="Pocsi I."/>
            <person name="Scazzocchio C."/>
            <person name="Seiboth B."/>
            <person name="vanKuyk P.A."/>
            <person name="Wortman J."/>
            <person name="Dyer P.S."/>
            <person name="Grigoriev I.V."/>
        </authorList>
    </citation>
    <scope>NUCLEOTIDE SEQUENCE [LARGE SCALE GENOMIC DNA]</scope>
    <source>
        <strain evidence="3">CBS 583.65</strain>
    </source>
</reference>
<keyword evidence="1" id="KW-0732">Signal</keyword>
<evidence type="ECO:0000313" key="3">
    <source>
        <dbReference type="Proteomes" id="UP000184073"/>
    </source>
</evidence>
<organism evidence="2 3">
    <name type="scientific">Aspergillus versicolor CBS 583.65</name>
    <dbReference type="NCBI Taxonomy" id="1036611"/>
    <lineage>
        <taxon>Eukaryota</taxon>
        <taxon>Fungi</taxon>
        <taxon>Dikarya</taxon>
        <taxon>Ascomycota</taxon>
        <taxon>Pezizomycotina</taxon>
        <taxon>Eurotiomycetes</taxon>
        <taxon>Eurotiomycetidae</taxon>
        <taxon>Eurotiales</taxon>
        <taxon>Aspergillaceae</taxon>
        <taxon>Aspergillus</taxon>
        <taxon>Aspergillus subgen. Nidulantes</taxon>
    </lineage>
</organism>
<evidence type="ECO:0000313" key="2">
    <source>
        <dbReference type="EMBL" id="OJJ05589.1"/>
    </source>
</evidence>
<dbReference type="Proteomes" id="UP000184073">
    <property type="component" value="Unassembled WGS sequence"/>
</dbReference>
<keyword evidence="3" id="KW-1185">Reference proteome</keyword>
<feature type="signal peptide" evidence="1">
    <location>
        <begin position="1"/>
        <end position="20"/>
    </location>
</feature>
<dbReference type="RefSeq" id="XP_040671351.1">
    <property type="nucleotide sequence ID" value="XM_040813206.1"/>
</dbReference>
<dbReference type="GeneID" id="63728717"/>
<dbReference type="EMBL" id="KV878133">
    <property type="protein sequence ID" value="OJJ05589.1"/>
    <property type="molecule type" value="Genomic_DNA"/>
</dbReference>
<sequence>MTSTIPVIAFISSATAGAGAVGCAVVPDSGSSRGVGGAVGGCSGWALAVGLAGAKGSRLDLASEASGLGVGTFLANVGRA</sequence>
<proteinExistence type="predicted"/>
<feature type="chain" id="PRO_5012454024" evidence="1">
    <location>
        <begin position="21"/>
        <end position="80"/>
    </location>
</feature>